<keyword evidence="1" id="KW-1133">Transmembrane helix</keyword>
<dbReference type="AlphaFoldDB" id="A0A6N2R9Z8"/>
<evidence type="ECO:0000256" key="1">
    <source>
        <dbReference type="SAM" id="Phobius"/>
    </source>
</evidence>
<name>A0A6N2R9Z8_CLOIN</name>
<gene>
    <name evidence="2" type="ORF">CILFYP12_00252</name>
</gene>
<proteinExistence type="predicted"/>
<organism evidence="2">
    <name type="scientific">Clostridium innocuum</name>
    <dbReference type="NCBI Taxonomy" id="1522"/>
    <lineage>
        <taxon>Bacteria</taxon>
        <taxon>Bacillati</taxon>
        <taxon>Bacillota</taxon>
        <taxon>Clostridia</taxon>
        <taxon>Eubacteriales</taxon>
        <taxon>Clostridiaceae</taxon>
        <taxon>Clostridium</taxon>
    </lineage>
</organism>
<dbReference type="EMBL" id="CACRTE010000004">
    <property type="protein sequence ID" value="VYS77657.1"/>
    <property type="molecule type" value="Genomic_DNA"/>
</dbReference>
<accession>A0A6N2R9Z8</accession>
<dbReference type="RefSeq" id="WP_008727428.1">
    <property type="nucleotide sequence ID" value="NZ_BAAACC010000019.1"/>
</dbReference>
<evidence type="ECO:0000313" key="2">
    <source>
        <dbReference type="EMBL" id="VYS77657.1"/>
    </source>
</evidence>
<feature type="transmembrane region" description="Helical" evidence="1">
    <location>
        <begin position="21"/>
        <end position="44"/>
    </location>
</feature>
<reference evidence="2" key="1">
    <citation type="submission" date="2019-11" db="EMBL/GenBank/DDBJ databases">
        <authorList>
            <person name="Feng L."/>
        </authorList>
    </citation>
    <scope>NUCLEOTIDE SEQUENCE</scope>
    <source>
        <strain evidence="2">CinnocuumLFYP12</strain>
    </source>
</reference>
<protein>
    <submittedName>
        <fullName evidence="2">Uncharacterized protein</fullName>
    </submittedName>
</protein>
<keyword evidence="1" id="KW-0812">Transmembrane</keyword>
<sequence>MLKEQDIKQYLNEKILHLRRIHLLSALYSRINSLMLLVQSQLLFYMQYFAMNFNDIGSAIIGLNNTTGKLENEAFRCFMA</sequence>
<keyword evidence="1" id="KW-0472">Membrane</keyword>
<dbReference type="GeneID" id="61925198"/>